<dbReference type="PROSITE" id="PS00330">
    <property type="entry name" value="HEMOLYSIN_CALCIUM"/>
    <property type="match status" value="2"/>
</dbReference>
<comment type="caution">
    <text evidence="11">The sequence shown here is derived from an EMBL/GenBank/DDBJ whole genome shotgun (WGS) entry which is preliminary data.</text>
</comment>
<gene>
    <name evidence="11" type="ORF">C8N32_12135</name>
</gene>
<dbReference type="InterPro" id="IPR025282">
    <property type="entry name" value="DUF4214"/>
</dbReference>
<comment type="cofactor">
    <cofactor evidence="1">
        <name>Ca(2+)</name>
        <dbReference type="ChEBI" id="CHEBI:29108"/>
    </cofactor>
</comment>
<name>A0A2T5BPB6_9RHOB</name>
<keyword evidence="5" id="KW-0800">Toxin</keyword>
<evidence type="ECO:0000259" key="9">
    <source>
        <dbReference type="Pfam" id="PF08548"/>
    </source>
</evidence>
<feature type="domain" description="DUF4214" evidence="10">
    <location>
        <begin position="727"/>
        <end position="779"/>
    </location>
</feature>
<comment type="subcellular location">
    <subcellularLocation>
        <location evidence="2">Membrane</location>
    </subcellularLocation>
    <subcellularLocation>
        <location evidence="3">Secreted</location>
    </subcellularLocation>
</comment>
<feature type="domain" description="DUF4214" evidence="10">
    <location>
        <begin position="598"/>
        <end position="657"/>
    </location>
</feature>
<evidence type="ECO:0000256" key="7">
    <source>
        <dbReference type="ARBA" id="ARBA00023026"/>
    </source>
</evidence>
<evidence type="ECO:0000256" key="6">
    <source>
        <dbReference type="ARBA" id="ARBA00022737"/>
    </source>
</evidence>
<dbReference type="RefSeq" id="WP_107893403.1">
    <property type="nucleotide sequence ID" value="NZ_NHSI01000020.1"/>
</dbReference>
<sequence length="888" mass="94290">MPKLRFTGSFAGGPETHTTGISDLVSWMSGDSLWLFSASGAGGGLLAWRITPEGPVAESEAFYQAQGDGAAGLSAPVRLEVARIDGKDILLSAGEYGMGVRSYSLDPGQMLSGGTTLIPGETTFQALAWGTDSLFGATRTGPEIGQWRMEHPDTATFVNDADLVLLPDGRAVAGLEHVALGGNDYLLVLSDSDDSLTLMRQTIGGLRDIGHLDASGGMPVSGVTHLEVTQAHGQAYALVGAAGSGTVTVVALSRSGEMTAIDQVGDTQDTRFGDLTDLTCVTLSGRVFVIAAGGDDGGTLMELLPGGRLLHIETFSASAEGMAAGNVSALTAVAWQDRIEIFLARENGATIDQFTFDPGPLSPARYAPDGGGLLAGGTTGDLLVGGNGEDTLSGGAGDDILIDGGGCDILIGGDGADVFVFTPDGALDVVHDFTPGQDRLDLSALGRFYTLDALDFTELPNGIEITLNGETVRLLSSDGVPIRVEDLDIGMFRDLWHIDTTPFTGPGQKLTGTTASETLKGGAGNDTIIGGGGSDILWGGDGDDTLIAEDLNPDLDAQSAQVMRLYHAALGRKPDLEGIVYWIQQLADGLSEPELVRGFLYSEEFATAHGELSTEDYVTRIYTNIFARHPDSKTLDLWSEQLDAGLSRESLLWQFASDPDLKTNTEIDALRYSEAGLRAQWSDEIYRLFHATLGRDPTTADLLDWSAQLADGTSLTDAITDLKNCDNGTDTEFVRGLYADILGRAPDAEGMKTWLACLSDGMTRPEVLEGFLQSVEFREMTGKKMNAWMRGLGPDDMLAPGPGDSILFGGIQSDTFRFDAADGGIHHIVDLEGWDILMFEGFGYETSAQARTHMRQQGDDVLFTDRGVTIWMHDVTLPQITDDLLLLA</sequence>
<dbReference type="InterPro" id="IPR011049">
    <property type="entry name" value="Serralysin-like_metalloprot_C"/>
</dbReference>
<evidence type="ECO:0000256" key="3">
    <source>
        <dbReference type="ARBA" id="ARBA00004613"/>
    </source>
</evidence>
<dbReference type="InterPro" id="IPR003995">
    <property type="entry name" value="RTX_toxin_determinant-A"/>
</dbReference>
<evidence type="ECO:0000256" key="2">
    <source>
        <dbReference type="ARBA" id="ARBA00004370"/>
    </source>
</evidence>
<dbReference type="AlphaFoldDB" id="A0A2T5BPB6"/>
<evidence type="ECO:0000256" key="1">
    <source>
        <dbReference type="ARBA" id="ARBA00001913"/>
    </source>
</evidence>
<dbReference type="GO" id="GO:0005615">
    <property type="term" value="C:extracellular space"/>
    <property type="evidence" value="ECO:0007669"/>
    <property type="project" value="InterPro"/>
</dbReference>
<keyword evidence="12" id="KW-1185">Reference proteome</keyword>
<dbReference type="InterPro" id="IPR038255">
    <property type="entry name" value="PBS_linker_sf"/>
</dbReference>
<dbReference type="EMBL" id="QAAA01000021">
    <property type="protein sequence ID" value="PTN00870.1"/>
    <property type="molecule type" value="Genomic_DNA"/>
</dbReference>
<accession>A0A2T5BPB6</accession>
<dbReference type="PRINTS" id="PR00313">
    <property type="entry name" value="CABNDNGRPT"/>
</dbReference>
<feature type="domain" description="Peptidase M10 serralysin C-terminal" evidence="9">
    <location>
        <begin position="394"/>
        <end position="456"/>
    </location>
</feature>
<dbReference type="SUPFAM" id="SSF51120">
    <property type="entry name" value="beta-Roll"/>
    <property type="match status" value="3"/>
</dbReference>
<dbReference type="GO" id="GO:0090729">
    <property type="term" value="F:toxin activity"/>
    <property type="evidence" value="ECO:0007669"/>
    <property type="project" value="UniProtKB-KW"/>
</dbReference>
<evidence type="ECO:0000259" key="10">
    <source>
        <dbReference type="Pfam" id="PF13946"/>
    </source>
</evidence>
<dbReference type="Pfam" id="PF13946">
    <property type="entry name" value="DUF4214"/>
    <property type="match status" value="2"/>
</dbReference>
<dbReference type="Pfam" id="PF08548">
    <property type="entry name" value="Peptidase_M10_C"/>
    <property type="match status" value="1"/>
</dbReference>
<dbReference type="Gene3D" id="2.150.10.10">
    <property type="entry name" value="Serralysin-like metalloprotease, C-terminal"/>
    <property type="match status" value="1"/>
</dbReference>
<protein>
    <submittedName>
        <fullName evidence="11">Uncharacterized protein DUF4214</fullName>
    </submittedName>
</protein>
<dbReference type="Gene3D" id="1.10.3130.20">
    <property type="entry name" value="Phycobilisome linker domain"/>
    <property type="match status" value="1"/>
</dbReference>
<evidence type="ECO:0000313" key="12">
    <source>
        <dbReference type="Proteomes" id="UP000243859"/>
    </source>
</evidence>
<reference evidence="11 12" key="1">
    <citation type="submission" date="2018-04" db="EMBL/GenBank/DDBJ databases">
        <title>Genomic Encyclopedia of Archaeal and Bacterial Type Strains, Phase II (KMG-II): from individual species to whole genera.</title>
        <authorList>
            <person name="Goeker M."/>
        </authorList>
    </citation>
    <scope>NUCLEOTIDE SEQUENCE [LARGE SCALE GENOMIC DNA]</scope>
    <source>
        <strain evidence="11 12">DSM 18064</strain>
    </source>
</reference>
<evidence type="ECO:0000313" key="11">
    <source>
        <dbReference type="EMBL" id="PTN00870.1"/>
    </source>
</evidence>
<proteinExistence type="predicted"/>
<keyword evidence="8" id="KW-0472">Membrane</keyword>
<dbReference type="Pfam" id="PF00353">
    <property type="entry name" value="HemolysinCabind"/>
    <property type="match status" value="1"/>
</dbReference>
<keyword evidence="4" id="KW-0964">Secreted</keyword>
<dbReference type="InterPro" id="IPR013858">
    <property type="entry name" value="Peptidase_M10B_C"/>
</dbReference>
<keyword evidence="7" id="KW-0843">Virulence</keyword>
<evidence type="ECO:0000256" key="8">
    <source>
        <dbReference type="ARBA" id="ARBA00023136"/>
    </source>
</evidence>
<dbReference type="GO" id="GO:0005509">
    <property type="term" value="F:calcium ion binding"/>
    <property type="evidence" value="ECO:0007669"/>
    <property type="project" value="InterPro"/>
</dbReference>
<dbReference type="InterPro" id="IPR018511">
    <property type="entry name" value="Hemolysin-typ_Ca-bd_CS"/>
</dbReference>
<evidence type="ECO:0000256" key="4">
    <source>
        <dbReference type="ARBA" id="ARBA00022525"/>
    </source>
</evidence>
<dbReference type="GO" id="GO:0016020">
    <property type="term" value="C:membrane"/>
    <property type="evidence" value="ECO:0007669"/>
    <property type="project" value="UniProtKB-SubCell"/>
</dbReference>
<dbReference type="PRINTS" id="PR01488">
    <property type="entry name" value="RTXTOXINA"/>
</dbReference>
<evidence type="ECO:0000256" key="5">
    <source>
        <dbReference type="ARBA" id="ARBA00022656"/>
    </source>
</evidence>
<keyword evidence="6" id="KW-0677">Repeat</keyword>
<organism evidence="11 12">
    <name type="scientific">Rhodovulum imhoffii</name>
    <dbReference type="NCBI Taxonomy" id="365340"/>
    <lineage>
        <taxon>Bacteria</taxon>
        <taxon>Pseudomonadati</taxon>
        <taxon>Pseudomonadota</taxon>
        <taxon>Alphaproteobacteria</taxon>
        <taxon>Rhodobacterales</taxon>
        <taxon>Paracoccaceae</taxon>
        <taxon>Rhodovulum</taxon>
    </lineage>
</organism>
<dbReference type="OrthoDB" id="9342475at2"/>
<dbReference type="Proteomes" id="UP000243859">
    <property type="component" value="Unassembled WGS sequence"/>
</dbReference>
<dbReference type="InterPro" id="IPR001343">
    <property type="entry name" value="Hemolysn_Ca-bd"/>
</dbReference>